<dbReference type="InterPro" id="IPR003368">
    <property type="entry name" value="POMP_repeat"/>
</dbReference>
<reference evidence="9" key="1">
    <citation type="submission" date="2019-08" db="EMBL/GenBank/DDBJ databases">
        <authorList>
            <person name="Kucharzyk K."/>
            <person name="Murdoch R.W."/>
            <person name="Higgins S."/>
            <person name="Loffler F."/>
        </authorList>
    </citation>
    <scope>NUCLEOTIDE SEQUENCE</scope>
</reference>
<keyword evidence="5" id="KW-0732">Signal</keyword>
<evidence type="ECO:0000256" key="6">
    <source>
        <dbReference type="ARBA" id="ARBA00023136"/>
    </source>
</evidence>
<keyword evidence="6" id="KW-0472">Membrane</keyword>
<accession>A0A644WGM5</accession>
<dbReference type="NCBIfam" id="TIGR01376">
    <property type="entry name" value="POMP_repeat"/>
    <property type="match status" value="3"/>
</dbReference>
<dbReference type="Gene3D" id="3.10.620.30">
    <property type="match status" value="1"/>
</dbReference>
<dbReference type="InterPro" id="IPR038765">
    <property type="entry name" value="Papain-like_cys_pep_sf"/>
</dbReference>
<organism evidence="9">
    <name type="scientific">bioreactor metagenome</name>
    <dbReference type="NCBI Taxonomy" id="1076179"/>
    <lineage>
        <taxon>unclassified sequences</taxon>
        <taxon>metagenomes</taxon>
        <taxon>ecological metagenomes</taxon>
    </lineage>
</organism>
<protein>
    <recommendedName>
        <fullName evidence="8">Transglutaminase-like domain-containing protein</fullName>
    </recommendedName>
</protein>
<evidence type="ECO:0000259" key="8">
    <source>
        <dbReference type="Pfam" id="PF01841"/>
    </source>
</evidence>
<dbReference type="InterPro" id="IPR002931">
    <property type="entry name" value="Transglutaminase-like"/>
</dbReference>
<comment type="subcellular location">
    <subcellularLocation>
        <location evidence="1">Cell envelope</location>
    </subcellularLocation>
    <subcellularLocation>
        <location evidence="2">Cell outer membrane</location>
    </subcellularLocation>
    <subcellularLocation>
        <location evidence="3">Secreted</location>
    </subcellularLocation>
</comment>
<evidence type="ECO:0000256" key="2">
    <source>
        <dbReference type="ARBA" id="ARBA00004442"/>
    </source>
</evidence>
<evidence type="ECO:0000256" key="4">
    <source>
        <dbReference type="ARBA" id="ARBA00022525"/>
    </source>
</evidence>
<dbReference type="Pfam" id="PF02415">
    <property type="entry name" value="Chlam_PMP"/>
    <property type="match status" value="3"/>
</dbReference>
<keyword evidence="4" id="KW-0964">Secreted</keyword>
<evidence type="ECO:0000256" key="1">
    <source>
        <dbReference type="ARBA" id="ARBA00004196"/>
    </source>
</evidence>
<dbReference type="Pfam" id="PF01841">
    <property type="entry name" value="Transglut_core"/>
    <property type="match status" value="1"/>
</dbReference>
<evidence type="ECO:0000256" key="3">
    <source>
        <dbReference type="ARBA" id="ARBA00004613"/>
    </source>
</evidence>
<evidence type="ECO:0000256" key="7">
    <source>
        <dbReference type="ARBA" id="ARBA00023237"/>
    </source>
</evidence>
<name>A0A644WGM5_9ZZZZ</name>
<evidence type="ECO:0000313" key="9">
    <source>
        <dbReference type="EMBL" id="MPM02621.1"/>
    </source>
</evidence>
<dbReference type="AlphaFoldDB" id="A0A644WGM5"/>
<evidence type="ECO:0000256" key="5">
    <source>
        <dbReference type="ARBA" id="ARBA00022729"/>
    </source>
</evidence>
<gene>
    <name evidence="9" type="ORF">SDC9_48875</name>
</gene>
<dbReference type="PANTHER" id="PTHR11319:SF35">
    <property type="entry name" value="OUTER MEMBRANE PROTEIN PMPC-RELATED"/>
    <property type="match status" value="1"/>
</dbReference>
<dbReference type="PANTHER" id="PTHR11319">
    <property type="entry name" value="G PROTEIN-COUPLED RECEPTOR-RELATED"/>
    <property type="match status" value="1"/>
</dbReference>
<dbReference type="SUPFAM" id="SSF54001">
    <property type="entry name" value="Cysteine proteinases"/>
    <property type="match status" value="1"/>
</dbReference>
<dbReference type="GO" id="GO:0005576">
    <property type="term" value="C:extracellular region"/>
    <property type="evidence" value="ECO:0007669"/>
    <property type="project" value="UniProtKB-SubCell"/>
</dbReference>
<dbReference type="EMBL" id="VSSQ01000883">
    <property type="protein sequence ID" value="MPM02621.1"/>
    <property type="molecule type" value="Genomic_DNA"/>
</dbReference>
<comment type="caution">
    <text evidence="9">The sequence shown here is derived from an EMBL/GenBank/DDBJ whole genome shotgun (WGS) entry which is preliminary data.</text>
</comment>
<feature type="domain" description="Transglutaminase-like" evidence="8">
    <location>
        <begin position="557"/>
        <end position="632"/>
    </location>
</feature>
<dbReference type="InterPro" id="IPR011050">
    <property type="entry name" value="Pectin_lyase_fold/virulence"/>
</dbReference>
<dbReference type="GO" id="GO:0009279">
    <property type="term" value="C:cell outer membrane"/>
    <property type="evidence" value="ECO:0007669"/>
    <property type="project" value="UniProtKB-SubCell"/>
</dbReference>
<sequence length="749" mass="81217">MNIVSSNFTNNKATTGGAVHVSKLTVDNGTFSSNVASSNGGAIYSKGSVTIKNKSVFNSNKATNGGALYSLASSTIDNSNFYSNVASSSGGAVYSKGSMAIKNKSIFNSNSGSNGGAIYSLNTLSIASSTLNSNSAKSNGGAIYSNKTSSFSYSTLKNNKASTGGAICSFAGSTIDKSNFYSNVASSSGGAVYSKGSVNIKNKSIFNGNNGKEGGAIYSSNTLSIFSSNITNNKAVNGGGIYSSATLTIDTGIFSNNKANSNGGGLYANGKTSIKGNSKFTSNSANKGAAIFSNQNSVAIAKSAGFKNNHAGIGLSLSLVNNVVKYGKTKVNVKTTGYGNNIKIGNDIPMWSNNYKKVKVNGKIPQKYTIKEGTKFKVSVNGKSVNIKFKSKTKSFVQIDTYPNYNWKNFTFTATYNGGKTIKKSTTTLKVSAKIANTDVYNVDMIKVYKKQYPTKKKLNDFISKNRKLYDNYKKYYSLYRKDKLETKINGKTYTKTIKQKASGNAYFLGAEKVPADLRKFLWAYKGTADVNESSIKQKTFEILASLSLKTKYSSFEGILTPEKKLRAIQNWVGDNCVYLEEVEGGLISPAGGAEVLQRINNKSIKNHTNCVGFSNLFVSLARTAGIPVSYIQIPGHMIVSGYSIKNGKWYGVIIEPQSSFGNVYPSKYDDYRRGPIYSRIINGNMVIYYAIESVFGGDRTLDGINRYNGLGIPLYDYQKLLTQFEYYYFDYVPNSIYAYLKCDIKYVY</sequence>
<proteinExistence type="predicted"/>
<dbReference type="SUPFAM" id="SSF51126">
    <property type="entry name" value="Pectin lyase-like"/>
    <property type="match status" value="2"/>
</dbReference>
<keyword evidence="7" id="KW-0998">Cell outer membrane</keyword>